<evidence type="ECO:0000313" key="3">
    <source>
        <dbReference type="Proteomes" id="UP000190423"/>
    </source>
</evidence>
<reference evidence="2 3" key="1">
    <citation type="submission" date="2017-02" db="EMBL/GenBank/DDBJ databases">
        <authorList>
            <person name="Peterson S.W."/>
        </authorList>
    </citation>
    <scope>NUCLEOTIDE SEQUENCE [LARGE SCALE GENOMIC DNA]</scope>
    <source>
        <strain evidence="2 3">ATCC BAA-908</strain>
    </source>
</reference>
<dbReference type="EMBL" id="FUWG01000003">
    <property type="protein sequence ID" value="SJZ31080.1"/>
    <property type="molecule type" value="Genomic_DNA"/>
</dbReference>
<gene>
    <name evidence="2" type="ORF">SAMN02745149_00574</name>
</gene>
<dbReference type="STRING" id="261392.SAMN02745149_00574"/>
<dbReference type="AlphaFoldDB" id="A0A1T4JLJ8"/>
<name>A0A1T4JLJ8_TREPO</name>
<organism evidence="2 3">
    <name type="scientific">Treponema porcinum</name>
    <dbReference type="NCBI Taxonomy" id="261392"/>
    <lineage>
        <taxon>Bacteria</taxon>
        <taxon>Pseudomonadati</taxon>
        <taxon>Spirochaetota</taxon>
        <taxon>Spirochaetia</taxon>
        <taxon>Spirochaetales</taxon>
        <taxon>Treponemataceae</taxon>
        <taxon>Treponema</taxon>
    </lineage>
</organism>
<feature type="chain" id="PRO_5012730123" evidence="1">
    <location>
        <begin position="26"/>
        <end position="422"/>
    </location>
</feature>
<dbReference type="Gene3D" id="3.40.190.10">
    <property type="entry name" value="Periplasmic binding protein-like II"/>
    <property type="match status" value="1"/>
</dbReference>
<dbReference type="RefSeq" id="WP_078932492.1">
    <property type="nucleotide sequence ID" value="NZ_FUWG01000003.1"/>
</dbReference>
<evidence type="ECO:0000256" key="1">
    <source>
        <dbReference type="SAM" id="SignalP"/>
    </source>
</evidence>
<evidence type="ECO:0000313" key="2">
    <source>
        <dbReference type="EMBL" id="SJZ31080.1"/>
    </source>
</evidence>
<accession>A0A1T4JLJ8</accession>
<keyword evidence="1" id="KW-0732">Signal</keyword>
<dbReference type="Proteomes" id="UP000190423">
    <property type="component" value="Unassembled WGS sequence"/>
</dbReference>
<feature type="signal peptide" evidence="1">
    <location>
        <begin position="1"/>
        <end position="25"/>
    </location>
</feature>
<dbReference type="OrthoDB" id="354992at2"/>
<keyword evidence="3" id="KW-1185">Reference proteome</keyword>
<sequence>MAKKAFSLTFAAALLFAALCTGCSAKQERRIVIWTSSSEFAPYIELFNETHRQKAVLVYKENPAVSMPPENGEQEPDIVIGPWLRNARTKHFFKPIDFLFDRKYISSKDFYPMLLEAGVFSRQQYLLPVSFNIPAMIFSQENKEFVEDNYTISLDQIKKAGTAYNKKDKNGSFTRIGFAPQSSDKFLYLTAKIRGADFREAKNATFTWNESSLAGTIDYLSKWISETNGSVRTENDFVYKYLSETDDKRVTSGRTLFAYMTSDQLFKLSESQRSKIDFRWIQNDKKIPVEDSMIMMGISRNAANKAGAADFISWFFKTETQQALLERSASMHLGTTKFGIADGFSAIKEVNESILPGYYTALLSNIPQPGSFKVYEKKPARWEKIKQNIIIPYIKESLASDQTKRIPSINERYTEWKKQRFN</sequence>
<dbReference type="GeneID" id="78315891"/>
<proteinExistence type="predicted"/>
<protein>
    <submittedName>
        <fullName evidence="2">ABC-type glycerol-3-phosphate transport system, substrate-binding protein</fullName>
    </submittedName>
</protein>
<dbReference type="SUPFAM" id="SSF53850">
    <property type="entry name" value="Periplasmic binding protein-like II"/>
    <property type="match status" value="1"/>
</dbReference>